<gene>
    <name evidence="6" type="ORF">V1479_22105</name>
</gene>
<accession>A0ABV3WZA6</accession>
<proteinExistence type="predicted"/>
<dbReference type="InterPro" id="IPR008972">
    <property type="entry name" value="Cupredoxin"/>
</dbReference>
<dbReference type="InterPro" id="IPR033138">
    <property type="entry name" value="Cu_oxidase_CS"/>
</dbReference>
<dbReference type="PROSITE" id="PS00079">
    <property type="entry name" value="MULTICOPPER_OXIDASE1"/>
    <property type="match status" value="1"/>
</dbReference>
<dbReference type="Pfam" id="PF07732">
    <property type="entry name" value="Cu-oxidase_3"/>
    <property type="match status" value="1"/>
</dbReference>
<organism evidence="6 7">
    <name type="scientific">Neoaquamicrobium sediminum</name>
    <dbReference type="NCBI Taxonomy" id="1849104"/>
    <lineage>
        <taxon>Bacteria</taxon>
        <taxon>Pseudomonadati</taxon>
        <taxon>Pseudomonadota</taxon>
        <taxon>Alphaproteobacteria</taxon>
        <taxon>Hyphomicrobiales</taxon>
        <taxon>Phyllobacteriaceae</taxon>
        <taxon>Neoaquamicrobium</taxon>
    </lineage>
</organism>
<dbReference type="EMBL" id="JAZHFV010000008">
    <property type="protein sequence ID" value="MEX4010015.1"/>
    <property type="molecule type" value="Genomic_DNA"/>
</dbReference>
<dbReference type="InterPro" id="IPR045087">
    <property type="entry name" value="Cu-oxidase_fam"/>
</dbReference>
<evidence type="ECO:0000313" key="6">
    <source>
        <dbReference type="EMBL" id="MEX4010015.1"/>
    </source>
</evidence>
<dbReference type="InterPro" id="IPR011707">
    <property type="entry name" value="Cu-oxidase-like_N"/>
</dbReference>
<evidence type="ECO:0000259" key="4">
    <source>
        <dbReference type="Pfam" id="PF07731"/>
    </source>
</evidence>
<dbReference type="Pfam" id="PF00394">
    <property type="entry name" value="Cu-oxidase"/>
    <property type="match status" value="1"/>
</dbReference>
<dbReference type="PROSITE" id="PS00080">
    <property type="entry name" value="MULTICOPPER_OXIDASE2"/>
    <property type="match status" value="1"/>
</dbReference>
<dbReference type="PANTHER" id="PTHR11709">
    <property type="entry name" value="MULTI-COPPER OXIDASE"/>
    <property type="match status" value="1"/>
</dbReference>
<keyword evidence="1" id="KW-0479">Metal-binding</keyword>
<dbReference type="InterPro" id="IPR002355">
    <property type="entry name" value="Cu_oxidase_Cu_BS"/>
</dbReference>
<sequence>MNITASRHVRAQQVALLIGSRSPIAAHSRISGIIAMNDICMPALSRRNFLTSLLATAVLPWATTSPGAAAPNVRQFRLRAATGTASLNPRSEQETGVWAYNKTVPGPELRVRQGDRLRIMVENGLAKETTVHWHGVRTPNAMDGVPHLTQRPIATGDSFAYEFDALDAGTFWYHPHQRSFEQVDRGLYGALVIEEANPIPVDRDLVWVLDDWRLTHQGDASDDFGHPHDAAHNGRMGNIVTINGQVPETFEVRRGERIRLRLINAANARIFGLDFRDHQPVVIALDGQPVTPHSQEAGRIVLGPAMRADIVLDCTGRPGERFTIEDTFYTGLEYNLLTIAYQDEPLREAVPDWPLELPANPLAEPDFANALRHEVLFTGGMMGAMVMQEMGLATASGGTVDGMGAMMRGGGIWLVNGVAAEGHVLEPMLALPRGKSCVLAMTNATAWHHPIHLHGHSFRVISRDGAPTSHREWRDTVLMAPRERIEIAFVADNPGDWMFHCHILEHQASGMTSVIRVA</sequence>
<dbReference type="InterPro" id="IPR006311">
    <property type="entry name" value="TAT_signal"/>
</dbReference>
<dbReference type="CDD" id="cd13906">
    <property type="entry name" value="CuRO_3_CumA_like"/>
    <property type="match status" value="1"/>
</dbReference>
<reference evidence="6 7" key="1">
    <citation type="submission" date="2024-01" db="EMBL/GenBank/DDBJ databases">
        <title>New evidence supports the origin of RcGTA from prophage.</title>
        <authorList>
            <person name="Xu Y."/>
            <person name="Liu B."/>
            <person name="Chen F."/>
        </authorList>
    </citation>
    <scope>NUCLEOTIDE SEQUENCE [LARGE SCALE GENOMIC DNA]</scope>
    <source>
        <strain evidence="6 7">CBW1107-2</strain>
    </source>
</reference>
<name>A0ABV3WZA6_9HYPH</name>
<keyword evidence="7" id="KW-1185">Reference proteome</keyword>
<dbReference type="Pfam" id="PF07731">
    <property type="entry name" value="Cu-oxidase_2"/>
    <property type="match status" value="1"/>
</dbReference>
<keyword evidence="2" id="KW-0560">Oxidoreductase</keyword>
<dbReference type="CDD" id="cd13885">
    <property type="entry name" value="CuRO_2_CumA_like"/>
    <property type="match status" value="1"/>
</dbReference>
<evidence type="ECO:0000256" key="1">
    <source>
        <dbReference type="ARBA" id="ARBA00022723"/>
    </source>
</evidence>
<comment type="caution">
    <text evidence="6">The sequence shown here is derived from an EMBL/GenBank/DDBJ whole genome shotgun (WGS) entry which is preliminary data.</text>
</comment>
<feature type="domain" description="Plastocyanin-like" evidence="5">
    <location>
        <begin position="86"/>
        <end position="196"/>
    </location>
</feature>
<dbReference type="InterPro" id="IPR001117">
    <property type="entry name" value="Cu-oxidase_2nd"/>
</dbReference>
<dbReference type="CDD" id="cd13861">
    <property type="entry name" value="CuRO_1_CumA_like"/>
    <property type="match status" value="1"/>
</dbReference>
<protein>
    <submittedName>
        <fullName evidence="6">Multicopper oxidase family protein</fullName>
    </submittedName>
</protein>
<evidence type="ECO:0000313" key="7">
    <source>
        <dbReference type="Proteomes" id="UP001559025"/>
    </source>
</evidence>
<dbReference type="InterPro" id="IPR011706">
    <property type="entry name" value="Cu-oxidase_C"/>
</dbReference>
<dbReference type="Proteomes" id="UP001559025">
    <property type="component" value="Unassembled WGS sequence"/>
</dbReference>
<dbReference type="SUPFAM" id="SSF49503">
    <property type="entry name" value="Cupredoxins"/>
    <property type="match status" value="3"/>
</dbReference>
<feature type="domain" description="Plastocyanin-like" evidence="4">
    <location>
        <begin position="426"/>
        <end position="517"/>
    </location>
</feature>
<feature type="domain" description="Plastocyanin-like" evidence="3">
    <location>
        <begin position="206"/>
        <end position="324"/>
    </location>
</feature>
<evidence type="ECO:0000256" key="2">
    <source>
        <dbReference type="ARBA" id="ARBA00023002"/>
    </source>
</evidence>
<dbReference type="PROSITE" id="PS51318">
    <property type="entry name" value="TAT"/>
    <property type="match status" value="1"/>
</dbReference>
<evidence type="ECO:0000259" key="3">
    <source>
        <dbReference type="Pfam" id="PF00394"/>
    </source>
</evidence>
<dbReference type="PANTHER" id="PTHR11709:SF2">
    <property type="entry name" value="MULTICOPPER OXIDASE LPR1"/>
    <property type="match status" value="1"/>
</dbReference>
<dbReference type="Gene3D" id="2.60.40.420">
    <property type="entry name" value="Cupredoxins - blue copper proteins"/>
    <property type="match status" value="3"/>
</dbReference>
<evidence type="ECO:0000259" key="5">
    <source>
        <dbReference type="Pfam" id="PF07732"/>
    </source>
</evidence>